<keyword evidence="8" id="KW-0628">Postsynaptic cell membrane</keyword>
<feature type="compositionally biased region" description="Polar residues" evidence="13">
    <location>
        <begin position="292"/>
        <end position="308"/>
    </location>
</feature>
<feature type="signal peptide" evidence="15">
    <location>
        <begin position="1"/>
        <end position="22"/>
    </location>
</feature>
<keyword evidence="1" id="KW-1003">Cell membrane</keyword>
<keyword evidence="9" id="KW-0966">Cell projection</keyword>
<reference evidence="17" key="2">
    <citation type="submission" date="2025-09" db="UniProtKB">
        <authorList>
            <consortium name="Ensembl"/>
        </authorList>
    </citation>
    <scope>IDENTIFICATION</scope>
</reference>
<evidence type="ECO:0000256" key="8">
    <source>
        <dbReference type="ARBA" id="ARBA00023257"/>
    </source>
</evidence>
<dbReference type="GO" id="GO:0045211">
    <property type="term" value="C:postsynaptic membrane"/>
    <property type="evidence" value="ECO:0007669"/>
    <property type="project" value="TreeGrafter"/>
</dbReference>
<keyword evidence="18" id="KW-1185">Reference proteome</keyword>
<dbReference type="InterPro" id="IPR026910">
    <property type="entry name" value="Shisa"/>
</dbReference>
<dbReference type="GeneTree" id="ENSGT00940000163663"/>
<organism evidence="17 18">
    <name type="scientific">Gadus morhua</name>
    <name type="common">Atlantic cod</name>
    <dbReference type="NCBI Taxonomy" id="8049"/>
    <lineage>
        <taxon>Eukaryota</taxon>
        <taxon>Metazoa</taxon>
        <taxon>Chordata</taxon>
        <taxon>Craniata</taxon>
        <taxon>Vertebrata</taxon>
        <taxon>Euteleostomi</taxon>
        <taxon>Actinopterygii</taxon>
        <taxon>Neopterygii</taxon>
        <taxon>Teleostei</taxon>
        <taxon>Neoteleostei</taxon>
        <taxon>Acanthomorphata</taxon>
        <taxon>Zeiogadaria</taxon>
        <taxon>Gadariae</taxon>
        <taxon>Gadiformes</taxon>
        <taxon>Gadoidei</taxon>
        <taxon>Gadidae</taxon>
        <taxon>Gadus</taxon>
    </lineage>
</organism>
<feature type="domain" description="Shisa N-terminal" evidence="16">
    <location>
        <begin position="56"/>
        <end position="106"/>
    </location>
</feature>
<comment type="subcellular location">
    <subcellularLocation>
        <location evidence="10">Cell projection</location>
        <location evidence="10">Dendritic spine membrane</location>
        <topology evidence="10">Single-pass type I membrane protein</topology>
    </subcellularLocation>
</comment>
<keyword evidence="5" id="KW-0770">Synapse</keyword>
<dbReference type="Pfam" id="PF13908">
    <property type="entry name" value="Shisa_N"/>
    <property type="match status" value="1"/>
</dbReference>
<evidence type="ECO:0000256" key="4">
    <source>
        <dbReference type="ARBA" id="ARBA00022989"/>
    </source>
</evidence>
<protein>
    <submittedName>
        <fullName evidence="17">Shisa family member 9b</fullName>
    </submittedName>
</protein>
<dbReference type="GO" id="GO:0032591">
    <property type="term" value="C:dendritic spine membrane"/>
    <property type="evidence" value="ECO:0007669"/>
    <property type="project" value="UniProtKB-SubCell"/>
</dbReference>
<dbReference type="PANTHER" id="PTHR31774">
    <property type="entry name" value="PROTEIN SHISA-9-RELATED"/>
    <property type="match status" value="1"/>
</dbReference>
<evidence type="ECO:0000313" key="18">
    <source>
        <dbReference type="Proteomes" id="UP000694546"/>
    </source>
</evidence>
<keyword evidence="3 15" id="KW-0732">Signal</keyword>
<accession>A0A8C5BMB9</accession>
<evidence type="ECO:0000256" key="10">
    <source>
        <dbReference type="ARBA" id="ARBA00029429"/>
    </source>
</evidence>
<evidence type="ECO:0000256" key="3">
    <source>
        <dbReference type="ARBA" id="ARBA00022729"/>
    </source>
</evidence>
<dbReference type="OrthoDB" id="9935471at2759"/>
<dbReference type="InterPro" id="IPR053891">
    <property type="entry name" value="Shisa_N"/>
</dbReference>
<feature type="region of interest" description="Disordered" evidence="13">
    <location>
        <begin position="257"/>
        <end position="358"/>
    </location>
</feature>
<dbReference type="AlphaFoldDB" id="A0A8C5BMB9"/>
<evidence type="ECO:0000256" key="2">
    <source>
        <dbReference type="ARBA" id="ARBA00022692"/>
    </source>
</evidence>
<dbReference type="GO" id="GO:0048172">
    <property type="term" value="P:regulation of short-term neuronal synaptic plasticity"/>
    <property type="evidence" value="ECO:0007669"/>
    <property type="project" value="TreeGrafter"/>
</dbReference>
<evidence type="ECO:0000259" key="16">
    <source>
        <dbReference type="Pfam" id="PF13908"/>
    </source>
</evidence>
<evidence type="ECO:0000256" key="13">
    <source>
        <dbReference type="SAM" id="MobiDB-lite"/>
    </source>
</evidence>
<evidence type="ECO:0000256" key="15">
    <source>
        <dbReference type="SAM" id="SignalP"/>
    </source>
</evidence>
<evidence type="ECO:0000256" key="9">
    <source>
        <dbReference type="ARBA" id="ARBA00023273"/>
    </source>
</evidence>
<keyword evidence="2 14" id="KW-0812">Transmembrane</keyword>
<reference evidence="17" key="1">
    <citation type="submission" date="2025-08" db="UniProtKB">
        <authorList>
            <consortium name="Ensembl"/>
        </authorList>
    </citation>
    <scope>IDENTIFICATION</scope>
</reference>
<evidence type="ECO:0000256" key="14">
    <source>
        <dbReference type="SAM" id="Phobius"/>
    </source>
</evidence>
<dbReference type="Proteomes" id="UP000694546">
    <property type="component" value="Chromosome 2"/>
</dbReference>
<comment type="similarity">
    <text evidence="12">Belongs to the shisa family. SHISA9 subfamily.</text>
</comment>
<dbReference type="GO" id="GO:0032281">
    <property type="term" value="C:AMPA glutamate receptor complex"/>
    <property type="evidence" value="ECO:0007669"/>
    <property type="project" value="TreeGrafter"/>
</dbReference>
<evidence type="ECO:0000256" key="6">
    <source>
        <dbReference type="ARBA" id="ARBA00023136"/>
    </source>
</evidence>
<dbReference type="OMA" id="QVIEMTT"/>
<evidence type="ECO:0000256" key="12">
    <source>
        <dbReference type="ARBA" id="ARBA00038448"/>
    </source>
</evidence>
<keyword evidence="6 14" id="KW-0472">Membrane</keyword>
<evidence type="ECO:0000256" key="1">
    <source>
        <dbReference type="ARBA" id="ARBA00022475"/>
    </source>
</evidence>
<feature type="transmembrane region" description="Helical" evidence="14">
    <location>
        <begin position="138"/>
        <end position="161"/>
    </location>
</feature>
<evidence type="ECO:0000256" key="11">
    <source>
        <dbReference type="ARBA" id="ARBA00037492"/>
    </source>
</evidence>
<feature type="chain" id="PRO_5034495223" evidence="15">
    <location>
        <begin position="23"/>
        <end position="401"/>
    </location>
</feature>
<dbReference type="GO" id="GO:0014069">
    <property type="term" value="C:postsynaptic density"/>
    <property type="evidence" value="ECO:0007669"/>
    <property type="project" value="TreeGrafter"/>
</dbReference>
<proteinExistence type="inferred from homology"/>
<dbReference type="PANTHER" id="PTHR31774:SF1">
    <property type="entry name" value="PROTEIN SHISA-9"/>
    <property type="match status" value="1"/>
</dbReference>
<keyword evidence="7" id="KW-0325">Glycoprotein</keyword>
<dbReference type="Ensembl" id="ENSGMOT00000034299.1">
    <property type="protein sequence ID" value="ENSGMOP00000048030.1"/>
    <property type="gene ID" value="ENSGMOG00000030014.1"/>
</dbReference>
<gene>
    <name evidence="17" type="primary">shisa9b</name>
</gene>
<feature type="compositionally biased region" description="Low complexity" evidence="13">
    <location>
        <begin position="331"/>
        <end position="345"/>
    </location>
</feature>
<name>A0A8C5BMB9_GADMO</name>
<keyword evidence="4 14" id="KW-1133">Transmembrane helix</keyword>
<evidence type="ECO:0000256" key="5">
    <source>
        <dbReference type="ARBA" id="ARBA00023018"/>
    </source>
</evidence>
<feature type="compositionally biased region" description="Basic and acidic residues" evidence="13">
    <location>
        <begin position="349"/>
        <end position="358"/>
    </location>
</feature>
<comment type="function">
    <text evidence="11">Regulator of short-term neuronal synaptic plasticity in the dentate gyrus. Associates with AMPA receptors (ionotropic glutamate receptors) in synaptic spines and promotes AMPA receptor desensitization at excitatory synapses.</text>
</comment>
<sequence length="401" mass="44412">MRGTELLFGYFLVKVFVCDAEGEPGGQTLDGLIMESEFNDSKEDENEMTESPHTEDKCLGYYDVMGQWDPPFVCMTGSYLYCCGTCGFRFCCAFKSSRLDQSTCKNYDTPPWMMTGRPPPKKADPAVTQDSSKDKTNLIVYIICGLVAILALAGIFTRLAIEKTRRPPRDHMQRVLAQVIRHPAPADPSDVMGLYGQHYENLATRTTVNHLQFNNVEPGSALLAHPYPALGQRAGPYEEERPGSDMSSYATLKAVAEKSNESHYTNRHLLERATKGNLPMEPVDMEEPEPSNPYSPLKRSSTTSTSAPTGHKGRSSKTHSSCSSLGAHYGTTTTTTSSNVSSPSTAHPDVLKGWDGRHSGHRYAHAQKKHSHSAEKELLNMRYNMPPQPYFVTNSKTEVTV</sequence>
<evidence type="ECO:0000256" key="7">
    <source>
        <dbReference type="ARBA" id="ARBA00023180"/>
    </source>
</evidence>
<evidence type="ECO:0000313" key="17">
    <source>
        <dbReference type="Ensembl" id="ENSGMOP00000048030.1"/>
    </source>
</evidence>